<dbReference type="InterPro" id="IPR011989">
    <property type="entry name" value="ARM-like"/>
</dbReference>
<keyword evidence="1" id="KW-0833">Ubl conjugation pathway</keyword>
<dbReference type="SUPFAM" id="SSF48371">
    <property type="entry name" value="ARM repeat"/>
    <property type="match status" value="1"/>
</dbReference>
<dbReference type="PANTHER" id="PTHR23315:SF265">
    <property type="entry name" value="U-BOX DOMAIN-CONTAINING PROTEIN 46-RELATED"/>
    <property type="match status" value="1"/>
</dbReference>
<dbReference type="EMBL" id="JAUESC010000003">
    <property type="protein sequence ID" value="KAK0600774.1"/>
    <property type="molecule type" value="Genomic_DNA"/>
</dbReference>
<dbReference type="InterPro" id="IPR016024">
    <property type="entry name" value="ARM-type_fold"/>
</dbReference>
<organism evidence="2 3">
    <name type="scientific">Acer saccharum</name>
    <name type="common">Sugar maple</name>
    <dbReference type="NCBI Taxonomy" id="4024"/>
    <lineage>
        <taxon>Eukaryota</taxon>
        <taxon>Viridiplantae</taxon>
        <taxon>Streptophyta</taxon>
        <taxon>Embryophyta</taxon>
        <taxon>Tracheophyta</taxon>
        <taxon>Spermatophyta</taxon>
        <taxon>Magnoliopsida</taxon>
        <taxon>eudicotyledons</taxon>
        <taxon>Gunneridae</taxon>
        <taxon>Pentapetalae</taxon>
        <taxon>rosids</taxon>
        <taxon>malvids</taxon>
        <taxon>Sapindales</taxon>
        <taxon>Sapindaceae</taxon>
        <taxon>Hippocastanoideae</taxon>
        <taxon>Acereae</taxon>
        <taxon>Acer</taxon>
    </lineage>
</organism>
<evidence type="ECO:0000313" key="3">
    <source>
        <dbReference type="Proteomes" id="UP001168877"/>
    </source>
</evidence>
<dbReference type="Proteomes" id="UP001168877">
    <property type="component" value="Unassembled WGS sequence"/>
</dbReference>
<evidence type="ECO:0000313" key="2">
    <source>
        <dbReference type="EMBL" id="KAK0600774.1"/>
    </source>
</evidence>
<name>A0AA39VW48_ACESA</name>
<reference evidence="2" key="2">
    <citation type="submission" date="2023-06" db="EMBL/GenBank/DDBJ databases">
        <authorList>
            <person name="Swenson N.G."/>
            <person name="Wegrzyn J.L."/>
            <person name="Mcevoy S.L."/>
        </authorList>
    </citation>
    <scope>NUCLEOTIDE SEQUENCE</scope>
    <source>
        <strain evidence="2">NS2018</strain>
        <tissue evidence="2">Leaf</tissue>
    </source>
</reference>
<accession>A0AA39VW48</accession>
<evidence type="ECO:0000256" key="1">
    <source>
        <dbReference type="ARBA" id="ARBA00022786"/>
    </source>
</evidence>
<sequence>MLNLAICVDNKRVIGEHPSSIHLIVNSLKTGTIKTRRNTTTILFTLSDREFNRNLIIGNSGIAVSEGVVEVILKLIREGELVEKTSVILVLLSCHEKVVDEMSELDVVSCLLNSIKKSKCSASLRYNCFSILHNIYSKDPTLLEEIRDDETKDTMLSKMLKEDIVALMAKRTAKAILNMLDQPEASSS</sequence>
<comment type="caution">
    <text evidence="2">The sequence shown here is derived from an EMBL/GenBank/DDBJ whole genome shotgun (WGS) entry which is preliminary data.</text>
</comment>
<keyword evidence="3" id="KW-1185">Reference proteome</keyword>
<dbReference type="PANTHER" id="PTHR23315">
    <property type="entry name" value="U BOX DOMAIN-CONTAINING"/>
    <property type="match status" value="1"/>
</dbReference>
<reference evidence="2" key="1">
    <citation type="journal article" date="2022" name="Plant J.">
        <title>Strategies of tolerance reflected in two North American maple genomes.</title>
        <authorList>
            <person name="McEvoy S.L."/>
            <person name="Sezen U.U."/>
            <person name="Trouern-Trend A."/>
            <person name="McMahon S.M."/>
            <person name="Schaberg P.G."/>
            <person name="Yang J."/>
            <person name="Wegrzyn J.L."/>
            <person name="Swenson N.G."/>
        </authorList>
    </citation>
    <scope>NUCLEOTIDE SEQUENCE</scope>
    <source>
        <strain evidence="2">NS2018</strain>
    </source>
</reference>
<protein>
    <submittedName>
        <fullName evidence="2">Uncharacterized protein</fullName>
    </submittedName>
</protein>
<dbReference type="AlphaFoldDB" id="A0AA39VW48"/>
<dbReference type="Gene3D" id="1.25.10.10">
    <property type="entry name" value="Leucine-rich Repeat Variant"/>
    <property type="match status" value="1"/>
</dbReference>
<proteinExistence type="predicted"/>
<gene>
    <name evidence="2" type="ORF">LWI29_018290</name>
</gene>